<keyword evidence="9" id="KW-1185">Reference proteome</keyword>
<feature type="region of interest" description="Disordered" evidence="4">
    <location>
        <begin position="307"/>
        <end position="350"/>
    </location>
</feature>
<dbReference type="SUPFAM" id="SSF51735">
    <property type="entry name" value="NAD(P)-binding Rossmann-fold domains"/>
    <property type="match status" value="1"/>
</dbReference>
<proteinExistence type="inferred from homology"/>
<keyword evidence="5" id="KW-0812">Transmembrane</keyword>
<dbReference type="InterPro" id="IPR051609">
    <property type="entry name" value="NmrA/Isoflavone_reductase-like"/>
</dbReference>
<dbReference type="PANTHER" id="PTHR47706:SF4">
    <property type="entry name" value="NMRA-LIKE DOMAIN-CONTAINING PROTEIN"/>
    <property type="match status" value="1"/>
</dbReference>
<dbReference type="Pfam" id="PF05368">
    <property type="entry name" value="NmrA"/>
    <property type="match status" value="1"/>
</dbReference>
<evidence type="ECO:0000259" key="7">
    <source>
        <dbReference type="Pfam" id="PF05368"/>
    </source>
</evidence>
<keyword evidence="2" id="KW-0521">NADP</keyword>
<feature type="chain" id="PRO_5040928397" description="NmrA-like domain-containing protein" evidence="6">
    <location>
        <begin position="20"/>
        <end position="717"/>
    </location>
</feature>
<protein>
    <recommendedName>
        <fullName evidence="7">NmrA-like domain-containing protein</fullName>
    </recommendedName>
</protein>
<dbReference type="Gene3D" id="3.90.25.10">
    <property type="entry name" value="UDP-galactose 4-epimerase, domain 1"/>
    <property type="match status" value="1"/>
</dbReference>
<sequence length="717" mass="81007">MLLLALSLLPLLFSATSLADVGKALDCRVPSPTDHRIEACLQPVDDVVAVVSGSSYVAKVECKNCPYAQRTERGGHTILKSDQILVKLDYLYTVKPAEYHGAARVTGARYWEIAIDVIGGHSAYMDDPYWEFNDKSQKMVWMLVAGKETKKESHGSKGDNKAAGDLFGPLGDEEKTYEYHIVDMRVQARAYNFPPEKSLTLWDRIGRFFGNDVWEVQGRRFVYRAKDWDYYGKNGTLRKMFGDFVHWDFWYMFWIISGATIAGLIALFSIYKLFLWMLQMKELATWNGMDHVWDNLRQERINEEDALLDGGYRDDPGEGGSPGPSRYTDEPQTMKPLPSKPLPEKPLPDRRYLSYNSSNNVLSDLGVNGNQDLLTRVMVNAAIRSPGIMWRTETKSYVKMVKVAVAGGTGNVATNLLKATIASGNHEITIFTRSDPPQTSPSPTVSYLKVDYQDRASLTTSLTGYDVCLSFLVVHTDTNCVAQRNLIHACISAGVRRFAPSEWGIKNNSGCPPYANKDEIAEHLAQLKVEDKLGGLEYCLFQPSIFMDYFAHPYPLSPELITWPFFIDFEKRRAMVLDDGNQPLVITAISDDSQILLRALEDPRPWPSIGGIRGCRTTINELLALGKKIRGGSWTVDHVRGEDIKKGLLKTTWVPTMSHPVIPVESREEFSVQFVIMFFQGILNGSWDVSEEWNERLSDYKFVQAEEYLRKAWDGRA</sequence>
<dbReference type="Gene3D" id="3.40.50.720">
    <property type="entry name" value="NAD(P)-binding Rossmann-like Domain"/>
    <property type="match status" value="1"/>
</dbReference>
<dbReference type="Proteomes" id="UP001140560">
    <property type="component" value="Unassembled WGS sequence"/>
</dbReference>
<feature type="domain" description="NmrA-like" evidence="7">
    <location>
        <begin position="402"/>
        <end position="675"/>
    </location>
</feature>
<comment type="caution">
    <text evidence="8">The sequence shown here is derived from an EMBL/GenBank/DDBJ whole genome shotgun (WGS) entry which is preliminary data.</text>
</comment>
<dbReference type="OrthoDB" id="10000533at2759"/>
<evidence type="ECO:0000256" key="2">
    <source>
        <dbReference type="ARBA" id="ARBA00022857"/>
    </source>
</evidence>
<evidence type="ECO:0000313" key="9">
    <source>
        <dbReference type="Proteomes" id="UP001140560"/>
    </source>
</evidence>
<evidence type="ECO:0000256" key="4">
    <source>
        <dbReference type="SAM" id="MobiDB-lite"/>
    </source>
</evidence>
<evidence type="ECO:0000256" key="5">
    <source>
        <dbReference type="SAM" id="Phobius"/>
    </source>
</evidence>
<organism evidence="8 9">
    <name type="scientific">Neocucurbitaria cava</name>
    <dbReference type="NCBI Taxonomy" id="798079"/>
    <lineage>
        <taxon>Eukaryota</taxon>
        <taxon>Fungi</taxon>
        <taxon>Dikarya</taxon>
        <taxon>Ascomycota</taxon>
        <taxon>Pezizomycotina</taxon>
        <taxon>Dothideomycetes</taxon>
        <taxon>Pleosporomycetidae</taxon>
        <taxon>Pleosporales</taxon>
        <taxon>Pleosporineae</taxon>
        <taxon>Cucurbitariaceae</taxon>
        <taxon>Neocucurbitaria</taxon>
    </lineage>
</organism>
<gene>
    <name evidence="8" type="ORF">N0V83_008643</name>
</gene>
<evidence type="ECO:0000256" key="1">
    <source>
        <dbReference type="ARBA" id="ARBA00005725"/>
    </source>
</evidence>
<comment type="similarity">
    <text evidence="1">Belongs to the NmrA-type oxidoreductase family. Isoflavone reductase subfamily.</text>
</comment>
<keyword evidence="3" id="KW-0560">Oxidoreductase</keyword>
<feature type="signal peptide" evidence="6">
    <location>
        <begin position="1"/>
        <end position="19"/>
    </location>
</feature>
<reference evidence="8" key="1">
    <citation type="submission" date="2022-10" db="EMBL/GenBank/DDBJ databases">
        <title>Tapping the CABI collections for fungal endophytes: first genome assemblies for Collariella, Neodidymelliopsis, Ascochyta clinopodiicola, Didymella pomorum, Didymosphaeria variabile, Neocosmospora piperis and Neocucurbitaria cava.</title>
        <authorList>
            <person name="Hill R."/>
        </authorList>
    </citation>
    <scope>NUCLEOTIDE SEQUENCE</scope>
    <source>
        <strain evidence="8">IMI 356814</strain>
    </source>
</reference>
<dbReference type="InterPro" id="IPR008030">
    <property type="entry name" value="NmrA-like"/>
</dbReference>
<dbReference type="AlphaFoldDB" id="A0A9W9CIY5"/>
<accession>A0A9W9CIY5</accession>
<keyword evidence="5" id="KW-0472">Membrane</keyword>
<dbReference type="GO" id="GO:0016491">
    <property type="term" value="F:oxidoreductase activity"/>
    <property type="evidence" value="ECO:0007669"/>
    <property type="project" value="UniProtKB-KW"/>
</dbReference>
<evidence type="ECO:0000256" key="6">
    <source>
        <dbReference type="SAM" id="SignalP"/>
    </source>
</evidence>
<name>A0A9W9CIY5_9PLEO</name>
<keyword evidence="5" id="KW-1133">Transmembrane helix</keyword>
<evidence type="ECO:0000313" key="8">
    <source>
        <dbReference type="EMBL" id="KAJ4365027.1"/>
    </source>
</evidence>
<dbReference type="InterPro" id="IPR036291">
    <property type="entry name" value="NAD(P)-bd_dom_sf"/>
</dbReference>
<keyword evidence="6" id="KW-0732">Signal</keyword>
<dbReference type="PANTHER" id="PTHR47706">
    <property type="entry name" value="NMRA-LIKE FAMILY PROTEIN"/>
    <property type="match status" value="1"/>
</dbReference>
<feature type="transmembrane region" description="Helical" evidence="5">
    <location>
        <begin position="249"/>
        <end position="271"/>
    </location>
</feature>
<dbReference type="EMBL" id="JAPEUY010000016">
    <property type="protein sequence ID" value="KAJ4365027.1"/>
    <property type="molecule type" value="Genomic_DNA"/>
</dbReference>
<evidence type="ECO:0000256" key="3">
    <source>
        <dbReference type="ARBA" id="ARBA00023002"/>
    </source>
</evidence>